<dbReference type="Pfam" id="PF00534">
    <property type="entry name" value="Glycos_transf_1"/>
    <property type="match status" value="1"/>
</dbReference>
<comment type="caution">
    <text evidence="3">The sequence shown here is derived from an EMBL/GenBank/DDBJ whole genome shotgun (WGS) entry which is preliminary data.</text>
</comment>
<dbReference type="PANTHER" id="PTHR45947">
    <property type="entry name" value="SULFOQUINOVOSYL TRANSFERASE SQD2"/>
    <property type="match status" value="1"/>
</dbReference>
<reference evidence="3 4" key="1">
    <citation type="journal article" date="2013" name="Int. J. Syst. Evol. Microbiol.">
        <title>Roseomonas aerophila sp. nov., isolated from air.</title>
        <authorList>
            <person name="Kim S.J."/>
            <person name="Weon H.Y."/>
            <person name="Ahn J.H."/>
            <person name="Hong S.B."/>
            <person name="Seok S.J."/>
            <person name="Whang K.S."/>
            <person name="Kwon S.W."/>
        </authorList>
    </citation>
    <scope>NUCLEOTIDE SEQUENCE [LARGE SCALE GENOMIC DNA]</scope>
    <source>
        <strain evidence="3 4">NBRC 108923</strain>
    </source>
</reference>
<gene>
    <name evidence="3" type="ORF">IBL26_15685</name>
</gene>
<dbReference type="CDD" id="cd03798">
    <property type="entry name" value="GT4_WlbH-like"/>
    <property type="match status" value="1"/>
</dbReference>
<feature type="domain" description="Glycosyltransferase subfamily 4-like N-terminal" evidence="2">
    <location>
        <begin position="119"/>
        <end position="226"/>
    </location>
</feature>
<organism evidence="3 4">
    <name type="scientific">Teichococcus aerophilus</name>
    <dbReference type="NCBI Taxonomy" id="1224513"/>
    <lineage>
        <taxon>Bacteria</taxon>
        <taxon>Pseudomonadati</taxon>
        <taxon>Pseudomonadota</taxon>
        <taxon>Alphaproteobacteria</taxon>
        <taxon>Acetobacterales</taxon>
        <taxon>Roseomonadaceae</taxon>
        <taxon>Roseomonas</taxon>
    </lineage>
</organism>
<sequence length="416" mass="44766">MTPVIAARRRAIGTSAAAYEAGATRPIRLLTFSTLYPNATQPHHGVFVENRLRHLVASSEASSTVLAPVPWFPWTSPHFGRWARYAGIPGQESRHGLTVHHPRFLALPRLGMLTGPTSLYQAARVALRRLLAQGLRFDAIDAHYLYPDGVAAVRLGQEFGLPVVLTARGSDTSQLPRYRLPRRAIGWAIGQADALIAVSEGLKEGLVALGAPPEKVTVLRNGVDLEAFRPPACRDSSRTALGLGSQPVLLSVGHLIERKGHHLVIRALPQLPDHHLLIVGEGPEREALQAEARKLGVAGRVRFEGPQPHSRLPHYYGAADALVLASSREGWANVLLEAMACGTPVVASPAWGSREAVRAPEAGLVLDQASPDAIAAGIRTLLSNPPDRAATRRYAEGFGWDETTAGQLAVFRQVLA</sequence>
<dbReference type="InterPro" id="IPR028098">
    <property type="entry name" value="Glyco_trans_4-like_N"/>
</dbReference>
<evidence type="ECO:0000313" key="3">
    <source>
        <dbReference type="EMBL" id="MBC9208286.1"/>
    </source>
</evidence>
<dbReference type="Pfam" id="PF13439">
    <property type="entry name" value="Glyco_transf_4"/>
    <property type="match status" value="1"/>
</dbReference>
<keyword evidence="4" id="KW-1185">Reference proteome</keyword>
<dbReference type="SUPFAM" id="SSF53756">
    <property type="entry name" value="UDP-Glycosyltransferase/glycogen phosphorylase"/>
    <property type="match status" value="1"/>
</dbReference>
<evidence type="ECO:0000259" key="1">
    <source>
        <dbReference type="Pfam" id="PF00534"/>
    </source>
</evidence>
<dbReference type="EMBL" id="JACTVA010000029">
    <property type="protein sequence ID" value="MBC9208286.1"/>
    <property type="molecule type" value="Genomic_DNA"/>
</dbReference>
<evidence type="ECO:0000313" key="4">
    <source>
        <dbReference type="Proteomes" id="UP000626026"/>
    </source>
</evidence>
<proteinExistence type="predicted"/>
<dbReference type="InterPro" id="IPR050194">
    <property type="entry name" value="Glycosyltransferase_grp1"/>
</dbReference>
<dbReference type="Gene3D" id="3.40.50.2000">
    <property type="entry name" value="Glycogen Phosphorylase B"/>
    <property type="match status" value="2"/>
</dbReference>
<feature type="domain" description="Glycosyl transferase family 1" evidence="1">
    <location>
        <begin position="244"/>
        <end position="396"/>
    </location>
</feature>
<dbReference type="PANTHER" id="PTHR45947:SF3">
    <property type="entry name" value="SULFOQUINOVOSYL TRANSFERASE SQD2"/>
    <property type="match status" value="1"/>
</dbReference>
<dbReference type="InterPro" id="IPR001296">
    <property type="entry name" value="Glyco_trans_1"/>
</dbReference>
<evidence type="ECO:0000259" key="2">
    <source>
        <dbReference type="Pfam" id="PF13439"/>
    </source>
</evidence>
<accession>A0ABR7RPR9</accession>
<name>A0ABR7RPR9_9PROT</name>
<protein>
    <submittedName>
        <fullName evidence="3">Glycosyltransferase family 4 protein</fullName>
    </submittedName>
</protein>
<dbReference type="Proteomes" id="UP000626026">
    <property type="component" value="Unassembled WGS sequence"/>
</dbReference>